<evidence type="ECO:0000259" key="9">
    <source>
        <dbReference type="Pfam" id="PF00814"/>
    </source>
</evidence>
<keyword evidence="6" id="KW-0408">Iron</keyword>
<evidence type="ECO:0000256" key="7">
    <source>
        <dbReference type="ARBA" id="ARBA00023315"/>
    </source>
</evidence>
<dbReference type="PANTHER" id="PTHR11735">
    <property type="entry name" value="TRNA N6-ADENOSINE THREONYLCARBAMOYLTRANSFERASE"/>
    <property type="match status" value="1"/>
</dbReference>
<evidence type="ECO:0000256" key="1">
    <source>
        <dbReference type="ARBA" id="ARBA00012156"/>
    </source>
</evidence>
<feature type="domain" description="Gcp-like" evidence="9">
    <location>
        <begin position="25"/>
        <end position="316"/>
    </location>
</feature>
<keyword evidence="3" id="KW-0808">Transferase</keyword>
<dbReference type="GO" id="GO:0002949">
    <property type="term" value="P:tRNA threonylcarbamoyladenosine modification"/>
    <property type="evidence" value="ECO:0007669"/>
    <property type="project" value="InterPro"/>
</dbReference>
<keyword evidence="7" id="KW-0012">Acyltransferase</keyword>
<dbReference type="AlphaFoldDB" id="A0A381NDN2"/>
<evidence type="ECO:0000256" key="4">
    <source>
        <dbReference type="ARBA" id="ARBA00022694"/>
    </source>
</evidence>
<proteinExistence type="inferred from homology"/>
<dbReference type="EMBL" id="UINC01000288">
    <property type="protein sequence ID" value="SUZ52675.1"/>
    <property type="molecule type" value="Genomic_DNA"/>
</dbReference>
<dbReference type="GO" id="GO:0061711">
    <property type="term" value="F:tRNA N(6)-L-threonylcarbamoyladenine synthase activity"/>
    <property type="evidence" value="ECO:0007669"/>
    <property type="project" value="UniProtKB-EC"/>
</dbReference>
<protein>
    <recommendedName>
        <fullName evidence="1">N(6)-L-threonylcarbamoyladenine synthase</fullName>
        <ecNumber evidence="1">2.3.1.234</ecNumber>
    </recommendedName>
</protein>
<dbReference type="InterPro" id="IPR022450">
    <property type="entry name" value="TsaD"/>
</dbReference>
<accession>A0A381NDN2</accession>
<keyword evidence="4" id="KW-0819">tRNA processing</keyword>
<dbReference type="InterPro" id="IPR000905">
    <property type="entry name" value="Gcp-like_dom"/>
</dbReference>
<evidence type="ECO:0000313" key="10">
    <source>
        <dbReference type="EMBL" id="SUZ52675.1"/>
    </source>
</evidence>
<evidence type="ECO:0000256" key="3">
    <source>
        <dbReference type="ARBA" id="ARBA00022679"/>
    </source>
</evidence>
<dbReference type="PANTHER" id="PTHR11735:SF6">
    <property type="entry name" value="TRNA N6-ADENOSINE THREONYLCARBAMOYLTRANSFERASE, MITOCHONDRIAL"/>
    <property type="match status" value="1"/>
</dbReference>
<dbReference type="CDD" id="cd24133">
    <property type="entry name" value="ASKHA_NBD_TsaD_bac"/>
    <property type="match status" value="1"/>
</dbReference>
<dbReference type="SUPFAM" id="SSF53067">
    <property type="entry name" value="Actin-like ATPase domain"/>
    <property type="match status" value="1"/>
</dbReference>
<evidence type="ECO:0000256" key="6">
    <source>
        <dbReference type="ARBA" id="ARBA00023004"/>
    </source>
</evidence>
<dbReference type="FunFam" id="3.30.420.40:FF:000012">
    <property type="entry name" value="tRNA N6-adenosine threonylcarbamoyltransferase"/>
    <property type="match status" value="1"/>
</dbReference>
<dbReference type="InterPro" id="IPR043129">
    <property type="entry name" value="ATPase_NBD"/>
</dbReference>
<dbReference type="Gene3D" id="3.30.420.40">
    <property type="match status" value="2"/>
</dbReference>
<evidence type="ECO:0000256" key="8">
    <source>
        <dbReference type="ARBA" id="ARBA00048117"/>
    </source>
</evidence>
<name>A0A381NDN2_9ZZZZ</name>
<reference evidence="10" key="1">
    <citation type="submission" date="2018-05" db="EMBL/GenBank/DDBJ databases">
        <authorList>
            <person name="Lanie J.A."/>
            <person name="Ng W.-L."/>
            <person name="Kazmierczak K.M."/>
            <person name="Andrzejewski T.M."/>
            <person name="Davidsen T.M."/>
            <person name="Wayne K.J."/>
            <person name="Tettelin H."/>
            <person name="Glass J.I."/>
            <person name="Rusch D."/>
            <person name="Podicherti R."/>
            <person name="Tsui H.-C.T."/>
            <person name="Winkler M.E."/>
        </authorList>
    </citation>
    <scope>NUCLEOTIDE SEQUENCE</scope>
</reference>
<evidence type="ECO:0000256" key="2">
    <source>
        <dbReference type="ARBA" id="ARBA00022490"/>
    </source>
</evidence>
<comment type="catalytic activity">
    <reaction evidence="8">
        <text>L-threonylcarbamoyladenylate + adenosine(37) in tRNA = N(6)-L-threonylcarbamoyladenosine(37) in tRNA + AMP + H(+)</text>
        <dbReference type="Rhea" id="RHEA:37059"/>
        <dbReference type="Rhea" id="RHEA-COMP:10162"/>
        <dbReference type="Rhea" id="RHEA-COMP:10163"/>
        <dbReference type="ChEBI" id="CHEBI:15378"/>
        <dbReference type="ChEBI" id="CHEBI:73682"/>
        <dbReference type="ChEBI" id="CHEBI:74411"/>
        <dbReference type="ChEBI" id="CHEBI:74418"/>
        <dbReference type="ChEBI" id="CHEBI:456215"/>
        <dbReference type="EC" id="2.3.1.234"/>
    </reaction>
</comment>
<dbReference type="NCBIfam" id="TIGR03723">
    <property type="entry name" value="T6A_TsaD_YgjD"/>
    <property type="match status" value="1"/>
</dbReference>
<keyword evidence="2" id="KW-0963">Cytoplasm</keyword>
<gene>
    <name evidence="10" type="ORF">METZ01_LOCUS5529</name>
</gene>
<organism evidence="10">
    <name type="scientific">marine metagenome</name>
    <dbReference type="NCBI Taxonomy" id="408172"/>
    <lineage>
        <taxon>unclassified sequences</taxon>
        <taxon>metagenomes</taxon>
        <taxon>ecological metagenomes</taxon>
    </lineage>
</organism>
<dbReference type="EC" id="2.3.1.234" evidence="1"/>
<sequence length="349" mass="37113">MRPLVLGLETSCDETSAAVLDGENTILGHVILSQDEHEVFGGVVPELAARAHLQKVDLVVEEALRQAEVSLREIDVFGVTAGPGLIGALLVGLSWSKAASFACDRPLVAVHHMEGHLFSPSLENSAAQPPFVALLVSGGHTLLVHAVKWGEYRLLGKTRDDAAGEAFDKVAKLLGLAYPGGPLIERLASEGKASRYKLPRPMLRSNQKPDDAEFYDFSFSGLKTAVAELVRRLELDGVLSSEIAHVAAGFQEAAVDVLASKTMRAVGQTKCARVLVGGGVSANRRLCDELASRLGTEGELFHASTRLSLDNAAMIARAARFRYDRGDVAEPDISASATMALPGLEQSVA</sequence>
<keyword evidence="5" id="KW-0479">Metal-binding</keyword>
<dbReference type="HAMAP" id="MF_01445">
    <property type="entry name" value="TsaD"/>
    <property type="match status" value="1"/>
</dbReference>
<dbReference type="Pfam" id="PF00814">
    <property type="entry name" value="TsaD"/>
    <property type="match status" value="1"/>
</dbReference>
<dbReference type="PRINTS" id="PR00789">
    <property type="entry name" value="OSIALOPTASE"/>
</dbReference>
<evidence type="ECO:0000256" key="5">
    <source>
        <dbReference type="ARBA" id="ARBA00022723"/>
    </source>
</evidence>
<dbReference type="GO" id="GO:0046872">
    <property type="term" value="F:metal ion binding"/>
    <property type="evidence" value="ECO:0007669"/>
    <property type="project" value="UniProtKB-KW"/>
</dbReference>
<dbReference type="NCBIfam" id="TIGR00329">
    <property type="entry name" value="gcp_kae1"/>
    <property type="match status" value="1"/>
</dbReference>
<dbReference type="FunFam" id="3.30.420.40:FF:000040">
    <property type="entry name" value="tRNA N6-adenosine threonylcarbamoyltransferase"/>
    <property type="match status" value="1"/>
</dbReference>
<dbReference type="InterPro" id="IPR017861">
    <property type="entry name" value="KAE1/TsaD"/>
</dbReference>